<evidence type="ECO:0000313" key="3">
    <source>
        <dbReference type="Proteomes" id="UP000249061"/>
    </source>
</evidence>
<evidence type="ECO:0000313" key="2">
    <source>
        <dbReference type="EMBL" id="PZR15014.1"/>
    </source>
</evidence>
<name>A0A2W5VFZ0_9BACT</name>
<dbReference type="EMBL" id="QFQP01000006">
    <property type="protein sequence ID" value="PZR15014.1"/>
    <property type="molecule type" value="Genomic_DNA"/>
</dbReference>
<evidence type="ECO:0000256" key="1">
    <source>
        <dbReference type="SAM" id="SignalP"/>
    </source>
</evidence>
<feature type="signal peptide" evidence="1">
    <location>
        <begin position="1"/>
        <end position="21"/>
    </location>
</feature>
<comment type="caution">
    <text evidence="2">The sequence shown here is derived from an EMBL/GenBank/DDBJ whole genome shotgun (WGS) entry which is preliminary data.</text>
</comment>
<proteinExistence type="predicted"/>
<sequence>MNKVRRVVTLAVVLVSGAVFACSPSPLLPGEQPLTSTSSIQVRDSSGADVEAPHQVLIDDVAVKIGAGVCGIDVMAIRVTAHDTTTPAASLRFVASFGETAELAAAAEPELIFDASSPTEISVPLVGESRFDRGPICFTLAAVDAAANVGARSKAECVDTSKASGCSAAPVMLLPLGLLLLRRRRR</sequence>
<feature type="chain" id="PRO_5016084425" description="Lipoprotein" evidence="1">
    <location>
        <begin position="22"/>
        <end position="186"/>
    </location>
</feature>
<dbReference type="Proteomes" id="UP000249061">
    <property type="component" value="Unassembled WGS sequence"/>
</dbReference>
<gene>
    <name evidence="2" type="ORF">DI536_09565</name>
</gene>
<reference evidence="2 3" key="1">
    <citation type="submission" date="2017-08" db="EMBL/GenBank/DDBJ databases">
        <title>Infants hospitalized years apart are colonized by the same room-sourced microbial strains.</title>
        <authorList>
            <person name="Brooks B."/>
            <person name="Olm M.R."/>
            <person name="Firek B.A."/>
            <person name="Baker R."/>
            <person name="Thomas B.C."/>
            <person name="Morowitz M.J."/>
            <person name="Banfield J.F."/>
        </authorList>
    </citation>
    <scope>NUCLEOTIDE SEQUENCE [LARGE SCALE GENOMIC DNA]</scope>
    <source>
        <strain evidence="2">S2_003_000_R2_14</strain>
    </source>
</reference>
<dbReference type="AlphaFoldDB" id="A0A2W5VFZ0"/>
<dbReference type="PROSITE" id="PS51257">
    <property type="entry name" value="PROKAR_LIPOPROTEIN"/>
    <property type="match status" value="1"/>
</dbReference>
<evidence type="ECO:0008006" key="4">
    <source>
        <dbReference type="Google" id="ProtNLM"/>
    </source>
</evidence>
<keyword evidence="1" id="KW-0732">Signal</keyword>
<organism evidence="2 3">
    <name type="scientific">Archangium gephyra</name>
    <dbReference type="NCBI Taxonomy" id="48"/>
    <lineage>
        <taxon>Bacteria</taxon>
        <taxon>Pseudomonadati</taxon>
        <taxon>Myxococcota</taxon>
        <taxon>Myxococcia</taxon>
        <taxon>Myxococcales</taxon>
        <taxon>Cystobacterineae</taxon>
        <taxon>Archangiaceae</taxon>
        <taxon>Archangium</taxon>
    </lineage>
</organism>
<accession>A0A2W5VFZ0</accession>
<protein>
    <recommendedName>
        <fullName evidence="4">Lipoprotein</fullName>
    </recommendedName>
</protein>